<feature type="transmembrane region" description="Helical" evidence="6">
    <location>
        <begin position="345"/>
        <end position="368"/>
    </location>
</feature>
<evidence type="ECO:0000256" key="1">
    <source>
        <dbReference type="ARBA" id="ARBA00004141"/>
    </source>
</evidence>
<name>A0A5C6AF46_9BACT</name>
<feature type="transmembrane region" description="Helical" evidence="6">
    <location>
        <begin position="411"/>
        <end position="432"/>
    </location>
</feature>
<dbReference type="SUPFAM" id="SSF103473">
    <property type="entry name" value="MFS general substrate transporter"/>
    <property type="match status" value="1"/>
</dbReference>
<comment type="subcellular location">
    <subcellularLocation>
        <location evidence="1">Membrane</location>
        <topology evidence="1">Multi-pass membrane protein</topology>
    </subcellularLocation>
</comment>
<dbReference type="InterPro" id="IPR036259">
    <property type="entry name" value="MFS_trans_sf"/>
</dbReference>
<feature type="transmembrane region" description="Helical" evidence="6">
    <location>
        <begin position="292"/>
        <end position="311"/>
    </location>
</feature>
<keyword evidence="4 6" id="KW-1133">Transmembrane helix</keyword>
<evidence type="ECO:0000256" key="4">
    <source>
        <dbReference type="ARBA" id="ARBA00022989"/>
    </source>
</evidence>
<proteinExistence type="predicted"/>
<reference evidence="7 8" key="1">
    <citation type="submission" date="2019-02" db="EMBL/GenBank/DDBJ databases">
        <title>Deep-cultivation of Planctomycetes and their phenomic and genomic characterization uncovers novel biology.</title>
        <authorList>
            <person name="Wiegand S."/>
            <person name="Jogler M."/>
            <person name="Boedeker C."/>
            <person name="Pinto D."/>
            <person name="Vollmers J."/>
            <person name="Rivas-Marin E."/>
            <person name="Kohn T."/>
            <person name="Peeters S.H."/>
            <person name="Heuer A."/>
            <person name="Rast P."/>
            <person name="Oberbeckmann S."/>
            <person name="Bunk B."/>
            <person name="Jeske O."/>
            <person name="Meyerdierks A."/>
            <person name="Storesund J.E."/>
            <person name="Kallscheuer N."/>
            <person name="Luecker S."/>
            <person name="Lage O.M."/>
            <person name="Pohl T."/>
            <person name="Merkel B.J."/>
            <person name="Hornburger P."/>
            <person name="Mueller R.-W."/>
            <person name="Bruemmer F."/>
            <person name="Labrenz M."/>
            <person name="Spormann A.M."/>
            <person name="Op Den Camp H."/>
            <person name="Overmann J."/>
            <person name="Amann R."/>
            <person name="Jetten M.S.M."/>
            <person name="Mascher T."/>
            <person name="Medema M.H."/>
            <person name="Devos D.P."/>
            <person name="Kaster A.-K."/>
            <person name="Ovreas L."/>
            <person name="Rohde M."/>
            <person name="Galperin M.Y."/>
            <person name="Jogler C."/>
        </authorList>
    </citation>
    <scope>NUCLEOTIDE SEQUENCE [LARGE SCALE GENOMIC DNA]</scope>
    <source>
        <strain evidence="7 8">Pla108</strain>
    </source>
</reference>
<evidence type="ECO:0000313" key="8">
    <source>
        <dbReference type="Proteomes" id="UP000317421"/>
    </source>
</evidence>
<comment type="caution">
    <text evidence="7">The sequence shown here is derived from an EMBL/GenBank/DDBJ whole genome shotgun (WGS) entry which is preliminary data.</text>
</comment>
<evidence type="ECO:0000256" key="3">
    <source>
        <dbReference type="ARBA" id="ARBA00022692"/>
    </source>
</evidence>
<feature type="transmembrane region" description="Helical" evidence="6">
    <location>
        <begin position="318"/>
        <end position="339"/>
    </location>
</feature>
<dbReference type="Pfam" id="PF07690">
    <property type="entry name" value="MFS_1"/>
    <property type="match status" value="1"/>
</dbReference>
<gene>
    <name evidence="7" type="ORF">Pla108_19570</name>
</gene>
<dbReference type="GO" id="GO:0022857">
    <property type="term" value="F:transmembrane transporter activity"/>
    <property type="evidence" value="ECO:0007669"/>
    <property type="project" value="InterPro"/>
</dbReference>
<feature type="transmembrane region" description="Helical" evidence="6">
    <location>
        <begin position="110"/>
        <end position="134"/>
    </location>
</feature>
<keyword evidence="2" id="KW-0813">Transport</keyword>
<dbReference type="InterPro" id="IPR004752">
    <property type="entry name" value="AmpG_permease/AT-1"/>
</dbReference>
<protein>
    <submittedName>
        <fullName evidence="7">Muropeptide transporter</fullName>
    </submittedName>
</protein>
<feature type="transmembrane region" description="Helical" evidence="6">
    <location>
        <begin position="154"/>
        <end position="174"/>
    </location>
</feature>
<accession>A0A5C6AF46</accession>
<dbReference type="InterPro" id="IPR011701">
    <property type="entry name" value="MFS"/>
</dbReference>
<dbReference type="EMBL" id="SJPR01000002">
    <property type="protein sequence ID" value="TWT97805.1"/>
    <property type="molecule type" value="Genomic_DNA"/>
</dbReference>
<feature type="transmembrane region" description="Helical" evidence="6">
    <location>
        <begin position="189"/>
        <end position="212"/>
    </location>
</feature>
<evidence type="ECO:0000256" key="2">
    <source>
        <dbReference type="ARBA" id="ARBA00022448"/>
    </source>
</evidence>
<keyword evidence="5 6" id="KW-0472">Membrane</keyword>
<dbReference type="Gene3D" id="1.20.1250.20">
    <property type="entry name" value="MFS general substrate transporter like domains"/>
    <property type="match status" value="2"/>
</dbReference>
<feature type="transmembrane region" description="Helical" evidence="6">
    <location>
        <begin position="20"/>
        <end position="43"/>
    </location>
</feature>
<keyword evidence="3 6" id="KW-0812">Transmembrane</keyword>
<evidence type="ECO:0000256" key="6">
    <source>
        <dbReference type="SAM" id="Phobius"/>
    </source>
</evidence>
<sequence>MRPLNDPVEKPASSTRLAAWSWIPTLYFAEGLPLIVVMMVATVMYKELGISNTQIALYTSLLYLPWTIKPLWSPLVDLFGTQRGWVVMMQGVIAAAMAGVAYYAPSQSFFVATLACFWVMAIGSATHDIAADGFYMSTMSARDQAWFVGIRSSFYRLATIAGSGLLVMLAGYLGDPNAEGESLYSRADAWSWAFTAAALLYAGFAVYHFFFLPRPKASPRPTVGSFGQALDGFVEVFVSFFRKPHIVWAVAYMLLYRFSEAQLAKLKAPFLIDAREEGGIGLATMQLGWLDGTIGVSLLTLGGILGGLILARDGLERWIFPMALAINLPNALYAWLAFAQPASPWAVGAVIAVEQLGYGLGFSAYMLYMLYFSRGEHQTAHYAICTGFMALGMMIPGMFCGRVQELLGYDWFFVWVTLSMIPSLIVTSLLPLPNVEETE</sequence>
<dbReference type="AlphaFoldDB" id="A0A5C6AF46"/>
<dbReference type="GO" id="GO:0016020">
    <property type="term" value="C:membrane"/>
    <property type="evidence" value="ECO:0007669"/>
    <property type="project" value="UniProtKB-SubCell"/>
</dbReference>
<feature type="transmembrane region" description="Helical" evidence="6">
    <location>
        <begin position="233"/>
        <end position="255"/>
    </location>
</feature>
<dbReference type="PANTHER" id="PTHR12778">
    <property type="entry name" value="SOLUTE CARRIER FAMILY 33 ACETYL-COA TRANSPORTER -RELATED"/>
    <property type="match status" value="1"/>
</dbReference>
<evidence type="ECO:0000313" key="7">
    <source>
        <dbReference type="EMBL" id="TWT97805.1"/>
    </source>
</evidence>
<dbReference type="PANTHER" id="PTHR12778:SF10">
    <property type="entry name" value="MAJOR FACILITATOR SUPERFAMILY DOMAIN-CONTAINING PROTEIN 3"/>
    <property type="match status" value="1"/>
</dbReference>
<evidence type="ECO:0000256" key="5">
    <source>
        <dbReference type="ARBA" id="ARBA00023136"/>
    </source>
</evidence>
<dbReference type="Proteomes" id="UP000317421">
    <property type="component" value="Unassembled WGS sequence"/>
</dbReference>
<feature type="transmembrane region" description="Helical" evidence="6">
    <location>
        <begin position="84"/>
        <end position="104"/>
    </location>
</feature>
<feature type="transmembrane region" description="Helical" evidence="6">
    <location>
        <begin position="380"/>
        <end position="399"/>
    </location>
</feature>
<organism evidence="7 8">
    <name type="scientific">Botrimarina colliarenosi</name>
    <dbReference type="NCBI Taxonomy" id="2528001"/>
    <lineage>
        <taxon>Bacteria</taxon>
        <taxon>Pseudomonadati</taxon>
        <taxon>Planctomycetota</taxon>
        <taxon>Planctomycetia</taxon>
        <taxon>Pirellulales</taxon>
        <taxon>Lacipirellulaceae</taxon>
        <taxon>Botrimarina</taxon>
    </lineage>
</organism>
<feature type="transmembrane region" description="Helical" evidence="6">
    <location>
        <begin position="55"/>
        <end position="72"/>
    </location>
</feature>
<keyword evidence="8" id="KW-1185">Reference proteome</keyword>